<dbReference type="Pfam" id="PF05685">
    <property type="entry name" value="Uma2"/>
    <property type="match status" value="1"/>
</dbReference>
<dbReference type="InterPro" id="IPR011335">
    <property type="entry name" value="Restrct_endonuc-II-like"/>
</dbReference>
<keyword evidence="2" id="KW-0378">Hydrolase</keyword>
<evidence type="ECO:0000313" key="2">
    <source>
        <dbReference type="EMBL" id="MDJ1183696.1"/>
    </source>
</evidence>
<feature type="domain" description="Putative restriction endonuclease" evidence="1">
    <location>
        <begin position="11"/>
        <end position="179"/>
    </location>
</feature>
<keyword evidence="2" id="KW-0255">Endonuclease</keyword>
<dbReference type="RefSeq" id="WP_283758349.1">
    <property type="nucleotide sequence ID" value="NZ_JAQOSQ010000009.1"/>
</dbReference>
<dbReference type="Gene3D" id="3.90.1570.10">
    <property type="entry name" value="tt1808, chain A"/>
    <property type="match status" value="1"/>
</dbReference>
<dbReference type="InterPro" id="IPR012296">
    <property type="entry name" value="Nuclease_put_TT1808"/>
</dbReference>
<dbReference type="PANTHER" id="PTHR36558:SF1">
    <property type="entry name" value="RESTRICTION ENDONUCLEASE DOMAIN-CONTAINING PROTEIN-RELATED"/>
    <property type="match status" value="1"/>
</dbReference>
<organism evidence="2 3">
    <name type="scientific">Roseofilum casamattae BLCC-M143</name>
    <dbReference type="NCBI Taxonomy" id="3022442"/>
    <lineage>
        <taxon>Bacteria</taxon>
        <taxon>Bacillati</taxon>
        <taxon>Cyanobacteriota</taxon>
        <taxon>Cyanophyceae</taxon>
        <taxon>Desertifilales</taxon>
        <taxon>Desertifilaceae</taxon>
        <taxon>Roseofilum</taxon>
        <taxon>Roseofilum casamattae</taxon>
    </lineage>
</organism>
<evidence type="ECO:0000313" key="3">
    <source>
        <dbReference type="Proteomes" id="UP001232992"/>
    </source>
</evidence>
<dbReference type="Proteomes" id="UP001232992">
    <property type="component" value="Unassembled WGS sequence"/>
</dbReference>
<dbReference type="EMBL" id="JAQOSQ010000009">
    <property type="protein sequence ID" value="MDJ1183696.1"/>
    <property type="molecule type" value="Genomic_DNA"/>
</dbReference>
<sequence length="189" mass="21313">MEVSTAFISVADYLEGEKTSPIRHEYLGGQIFAMSGGSEAHNRIAVNITSLLNIRLRGSGCKTFMSDMKVNIPVARDTADIFYYPDVMVTCDPQDTAKYHKNRPCLIVEVLSPSTQNLDRREKRLNYQTLPSLQEYVLVSQTDMKVEVYRRNASGNWSLEILDANDSLELNSVGLTLTMTDIYYDVLAE</sequence>
<comment type="caution">
    <text evidence="2">The sequence shown here is derived from an EMBL/GenBank/DDBJ whole genome shotgun (WGS) entry which is preliminary data.</text>
</comment>
<dbReference type="GO" id="GO:0004519">
    <property type="term" value="F:endonuclease activity"/>
    <property type="evidence" value="ECO:0007669"/>
    <property type="project" value="UniProtKB-KW"/>
</dbReference>
<keyword evidence="3" id="KW-1185">Reference proteome</keyword>
<name>A0ABT7BZ19_9CYAN</name>
<dbReference type="PANTHER" id="PTHR36558">
    <property type="entry name" value="GLR1098 PROTEIN"/>
    <property type="match status" value="1"/>
</dbReference>
<evidence type="ECO:0000259" key="1">
    <source>
        <dbReference type="Pfam" id="PF05685"/>
    </source>
</evidence>
<keyword evidence="2" id="KW-0540">Nuclease</keyword>
<protein>
    <submittedName>
        <fullName evidence="2">Uma2 family endonuclease</fullName>
    </submittedName>
</protein>
<dbReference type="CDD" id="cd06260">
    <property type="entry name" value="DUF820-like"/>
    <property type="match status" value="1"/>
</dbReference>
<dbReference type="SUPFAM" id="SSF52980">
    <property type="entry name" value="Restriction endonuclease-like"/>
    <property type="match status" value="1"/>
</dbReference>
<proteinExistence type="predicted"/>
<reference evidence="2 3" key="1">
    <citation type="submission" date="2023-01" db="EMBL/GenBank/DDBJ databases">
        <title>Novel diversity within Roseofilum (Cyanobacteria; Desertifilaceae) from marine benthic mats with descriptions of four novel species.</title>
        <authorList>
            <person name="Wang Y."/>
            <person name="Berthold D.E."/>
            <person name="Hu J."/>
            <person name="Lefler F.W."/>
            <person name="Laughinghouse H.D. IV."/>
        </authorList>
    </citation>
    <scope>NUCLEOTIDE SEQUENCE [LARGE SCALE GENOMIC DNA]</scope>
    <source>
        <strain evidence="2 3">BLCC-M143</strain>
    </source>
</reference>
<gene>
    <name evidence="2" type="ORF">PMH09_10895</name>
</gene>
<accession>A0ABT7BZ19</accession>
<dbReference type="InterPro" id="IPR008538">
    <property type="entry name" value="Uma2"/>
</dbReference>